<keyword evidence="4" id="KW-1185">Reference proteome</keyword>
<dbReference type="EMBL" id="JH795862">
    <property type="protein sequence ID" value="EJU02368.1"/>
    <property type="molecule type" value="Genomic_DNA"/>
</dbReference>
<dbReference type="SMART" id="SM00233">
    <property type="entry name" value="PH"/>
    <property type="match status" value="1"/>
</dbReference>
<feature type="compositionally biased region" description="Low complexity" evidence="1">
    <location>
        <begin position="295"/>
        <end position="315"/>
    </location>
</feature>
<dbReference type="Proteomes" id="UP000030653">
    <property type="component" value="Unassembled WGS sequence"/>
</dbReference>
<protein>
    <recommendedName>
        <fullName evidence="2">PH domain-containing protein</fullName>
    </recommendedName>
</protein>
<name>M5GDG3_DACPD</name>
<organism evidence="3 4">
    <name type="scientific">Dacryopinax primogenitus (strain DJM 731)</name>
    <name type="common">Brown rot fungus</name>
    <dbReference type="NCBI Taxonomy" id="1858805"/>
    <lineage>
        <taxon>Eukaryota</taxon>
        <taxon>Fungi</taxon>
        <taxon>Dikarya</taxon>
        <taxon>Basidiomycota</taxon>
        <taxon>Agaricomycotina</taxon>
        <taxon>Dacrymycetes</taxon>
        <taxon>Dacrymycetales</taxon>
        <taxon>Dacrymycetaceae</taxon>
        <taxon>Dacryopinax</taxon>
    </lineage>
</organism>
<feature type="compositionally biased region" description="Polar residues" evidence="1">
    <location>
        <begin position="410"/>
        <end position="422"/>
    </location>
</feature>
<feature type="region of interest" description="Disordered" evidence="1">
    <location>
        <begin position="235"/>
        <end position="445"/>
    </location>
</feature>
<feature type="compositionally biased region" description="Polar residues" evidence="1">
    <location>
        <begin position="732"/>
        <end position="742"/>
    </location>
</feature>
<dbReference type="PROSITE" id="PS50003">
    <property type="entry name" value="PH_DOMAIN"/>
    <property type="match status" value="1"/>
</dbReference>
<evidence type="ECO:0000256" key="1">
    <source>
        <dbReference type="SAM" id="MobiDB-lite"/>
    </source>
</evidence>
<dbReference type="PANTHER" id="PTHR37283:SF1">
    <property type="entry name" value="PH DOMAIN-CONTAINING PROTEIN YHR131C"/>
    <property type="match status" value="1"/>
</dbReference>
<feature type="compositionally biased region" description="Acidic residues" evidence="1">
    <location>
        <begin position="281"/>
        <end position="294"/>
    </location>
</feature>
<dbReference type="Gene3D" id="2.30.29.30">
    <property type="entry name" value="Pleckstrin-homology domain (PH domain)/Phosphotyrosine-binding domain (PTB)"/>
    <property type="match status" value="2"/>
</dbReference>
<dbReference type="HOGENOM" id="CLU_328727_0_0_1"/>
<sequence length="874" mass="93415">MNGHLSFQKTEPDEPSTYTKAILLRDDRSLAVRRAGSTDSDGTSEGTSVDTSPEAIPDALPTVAERVSKMNGEGLNIQGRSNGVEDVITPSSSPLSEVNGDGPAAQIVEVDSSNDPTPMPSDSFVGPLPSPMTNIGSTPVPASNGPPSPPPLIIPGTTSLPNSPDPNNLSSIQARRFTALTTQTAGNSPISPLSGRHGLSRPVIGAMPSMSNMRITPAVLLTPVVPRPLTLFPLPPVTPISANEEDPEQEARRARRNVPILMSPGTQEEQVDDGGSSPGTSDDEGDGTDSEGTSEEGTSTEGDARSTRSSSEGSSNIALSDSPEQAGLPPRERADSTATRSSYRTARTSRRTAKQRQSMLSMAAAMAPLTRPFRPTTSPDSDELPTVDGTPTPGPSKPSKMRERDYFTPKSGSSLADGSALQTPKPPTAGRPRGVTDAETRPRPSLYHQISRSLIDLSVEIRKPLIPDPVPIPQPIPENDVLMASPVAALKRRTSLPSVNPPAYSPPHPHNAVVRISAREEEGMEKLPAYSCGVHIEGVLLRKMEFAAPGVQARDRSWKKYWFELHGSSLKVFRHDLRKIPVKGYQAWDGKGCAEAGKARHVHLPEGVLEDKDRAIQLEREKSKFEAARKARRASINSVTSDTRRISTASALSQTTRPSSRASTVPTSLYSRTASTVLSTNLSSTPPSPNGPIQSSPVSSSPERPGPSPFEKLSPPPTAFAVPALRDKETKSAPSSANTSTLRHPHLPSFHHGNAMLRHYTMQGAESGLGADYKKRRNVIRVRAEGEQFLLQGETLVEVVNWIEAFQAATNIALDLDERPMPKLPTLPRRRRRRRLPQEGASGPDSAHPISPGTPVGSSTQASVPNSAASTSRS</sequence>
<reference evidence="3 4" key="1">
    <citation type="journal article" date="2012" name="Science">
        <title>The Paleozoic origin of enzymatic lignin decomposition reconstructed from 31 fungal genomes.</title>
        <authorList>
            <person name="Floudas D."/>
            <person name="Binder M."/>
            <person name="Riley R."/>
            <person name="Barry K."/>
            <person name="Blanchette R.A."/>
            <person name="Henrissat B."/>
            <person name="Martinez A.T."/>
            <person name="Otillar R."/>
            <person name="Spatafora J.W."/>
            <person name="Yadav J.S."/>
            <person name="Aerts A."/>
            <person name="Benoit I."/>
            <person name="Boyd A."/>
            <person name="Carlson A."/>
            <person name="Copeland A."/>
            <person name="Coutinho P.M."/>
            <person name="de Vries R.P."/>
            <person name="Ferreira P."/>
            <person name="Findley K."/>
            <person name="Foster B."/>
            <person name="Gaskell J."/>
            <person name="Glotzer D."/>
            <person name="Gorecki P."/>
            <person name="Heitman J."/>
            <person name="Hesse C."/>
            <person name="Hori C."/>
            <person name="Igarashi K."/>
            <person name="Jurgens J.A."/>
            <person name="Kallen N."/>
            <person name="Kersten P."/>
            <person name="Kohler A."/>
            <person name="Kuees U."/>
            <person name="Kumar T.K.A."/>
            <person name="Kuo A."/>
            <person name="LaButti K."/>
            <person name="Larrondo L.F."/>
            <person name="Lindquist E."/>
            <person name="Ling A."/>
            <person name="Lombard V."/>
            <person name="Lucas S."/>
            <person name="Lundell T."/>
            <person name="Martin R."/>
            <person name="McLaughlin D.J."/>
            <person name="Morgenstern I."/>
            <person name="Morin E."/>
            <person name="Murat C."/>
            <person name="Nagy L.G."/>
            <person name="Nolan M."/>
            <person name="Ohm R.A."/>
            <person name="Patyshakuliyeva A."/>
            <person name="Rokas A."/>
            <person name="Ruiz-Duenas F.J."/>
            <person name="Sabat G."/>
            <person name="Salamov A."/>
            <person name="Samejima M."/>
            <person name="Schmutz J."/>
            <person name="Slot J.C."/>
            <person name="St John F."/>
            <person name="Stenlid J."/>
            <person name="Sun H."/>
            <person name="Sun S."/>
            <person name="Syed K."/>
            <person name="Tsang A."/>
            <person name="Wiebenga A."/>
            <person name="Young D."/>
            <person name="Pisabarro A."/>
            <person name="Eastwood D.C."/>
            <person name="Martin F."/>
            <person name="Cullen D."/>
            <person name="Grigoriev I.V."/>
            <person name="Hibbett D.S."/>
        </authorList>
    </citation>
    <scope>NUCLEOTIDE SEQUENCE [LARGE SCALE GENOMIC DNA]</scope>
    <source>
        <strain evidence="3 4">DJM-731 SS1</strain>
    </source>
</reference>
<gene>
    <name evidence="3" type="ORF">DACRYDRAFT_99991</name>
</gene>
<feature type="compositionally biased region" description="Polar residues" evidence="1">
    <location>
        <begin position="691"/>
        <end position="702"/>
    </location>
</feature>
<feature type="compositionally biased region" description="Low complexity" evidence="1">
    <location>
        <begin position="675"/>
        <end position="685"/>
    </location>
</feature>
<proteinExistence type="predicted"/>
<feature type="compositionally biased region" description="Polar residues" evidence="1">
    <location>
        <begin position="856"/>
        <end position="874"/>
    </location>
</feature>
<dbReference type="InterPro" id="IPR001849">
    <property type="entry name" value="PH_domain"/>
</dbReference>
<feature type="domain" description="PH" evidence="2">
    <location>
        <begin position="533"/>
        <end position="811"/>
    </location>
</feature>
<dbReference type="STRING" id="1858805.M5GDG3"/>
<dbReference type="SUPFAM" id="SSF50729">
    <property type="entry name" value="PH domain-like"/>
    <property type="match status" value="1"/>
</dbReference>
<accession>M5GDG3</accession>
<feature type="compositionally biased region" description="Low complexity" evidence="1">
    <location>
        <begin position="37"/>
        <end position="52"/>
    </location>
</feature>
<dbReference type="AlphaFoldDB" id="M5GDG3"/>
<feature type="region of interest" description="Disordered" evidence="1">
    <location>
        <begin position="819"/>
        <end position="874"/>
    </location>
</feature>
<feature type="compositionally biased region" description="Pro residues" evidence="1">
    <location>
        <begin position="704"/>
        <end position="718"/>
    </location>
</feature>
<dbReference type="InterPro" id="IPR011993">
    <property type="entry name" value="PH-like_dom_sf"/>
</dbReference>
<dbReference type="OrthoDB" id="5865767at2759"/>
<dbReference type="PANTHER" id="PTHR37283">
    <property type="entry name" value="PH DOMAIN-CONTAINING PROTEIN YHR131C"/>
    <property type="match status" value="1"/>
</dbReference>
<evidence type="ECO:0000313" key="3">
    <source>
        <dbReference type="EMBL" id="EJU02368.1"/>
    </source>
</evidence>
<feature type="compositionally biased region" description="Polar residues" evidence="1">
    <location>
        <begin position="635"/>
        <end position="674"/>
    </location>
</feature>
<dbReference type="RefSeq" id="XP_040629262.1">
    <property type="nucleotide sequence ID" value="XM_040777647.1"/>
</dbReference>
<feature type="region of interest" description="Disordered" evidence="1">
    <location>
        <begin position="32"/>
        <end position="57"/>
    </location>
</feature>
<feature type="compositionally biased region" description="Low complexity" evidence="1">
    <location>
        <begin position="336"/>
        <end position="346"/>
    </location>
</feature>
<dbReference type="GeneID" id="63692709"/>
<feature type="region of interest" description="Disordered" evidence="1">
    <location>
        <begin position="629"/>
        <end position="752"/>
    </location>
</feature>
<dbReference type="OMA" id="WESKVGV"/>
<evidence type="ECO:0000259" key="2">
    <source>
        <dbReference type="PROSITE" id="PS50003"/>
    </source>
</evidence>
<evidence type="ECO:0000313" key="4">
    <source>
        <dbReference type="Proteomes" id="UP000030653"/>
    </source>
</evidence>